<dbReference type="RefSeq" id="XP_007418865.1">
    <property type="nucleotide sequence ID" value="XM_007418803.1"/>
</dbReference>
<evidence type="ECO:0000313" key="3">
    <source>
        <dbReference type="EMBL" id="EGF99384.1"/>
    </source>
</evidence>
<gene>
    <name evidence="3" type="ORF">MELLADRAFT_123533</name>
    <name evidence="2" type="ORF">MELLADRAFT_123534</name>
</gene>
<protein>
    <submittedName>
        <fullName evidence="3">Secreted protein</fullName>
    </submittedName>
</protein>
<dbReference type="AlphaFoldDB" id="F4S7J2"/>
<sequence length="127" mass="14414">MHIRASGKLDLFLVTCVFFINFSSNVLALPYPHKSQLGTYSATSESSTQLQKRAVIATAYLTSDFVKQTLARNREINTSQEREDLRTDREINKSGEKENNQRDTKVLEDDLRTECVRGIDPTTGRCL</sequence>
<reference evidence="4" key="1">
    <citation type="journal article" date="2011" name="Proc. Natl. Acad. Sci. U.S.A.">
        <title>Obligate biotrophy features unraveled by the genomic analysis of rust fungi.</title>
        <authorList>
            <person name="Duplessis S."/>
            <person name="Cuomo C.A."/>
            <person name="Lin Y.-C."/>
            <person name="Aerts A."/>
            <person name="Tisserant E."/>
            <person name="Veneault-Fourrey C."/>
            <person name="Joly D.L."/>
            <person name="Hacquard S."/>
            <person name="Amselem J."/>
            <person name="Cantarel B.L."/>
            <person name="Chiu R."/>
            <person name="Coutinho P.M."/>
            <person name="Feau N."/>
            <person name="Field M."/>
            <person name="Frey P."/>
            <person name="Gelhaye E."/>
            <person name="Goldberg J."/>
            <person name="Grabherr M.G."/>
            <person name="Kodira C.D."/>
            <person name="Kohler A."/>
            <person name="Kuees U."/>
            <person name="Lindquist E.A."/>
            <person name="Lucas S.M."/>
            <person name="Mago R."/>
            <person name="Mauceli E."/>
            <person name="Morin E."/>
            <person name="Murat C."/>
            <person name="Pangilinan J.L."/>
            <person name="Park R."/>
            <person name="Pearson M."/>
            <person name="Quesneville H."/>
            <person name="Rouhier N."/>
            <person name="Sakthikumar S."/>
            <person name="Salamov A.A."/>
            <person name="Schmutz J."/>
            <person name="Selles B."/>
            <person name="Shapiro H."/>
            <person name="Tanguay P."/>
            <person name="Tuskan G.A."/>
            <person name="Henrissat B."/>
            <person name="Van de Peer Y."/>
            <person name="Rouze P."/>
            <person name="Ellis J.G."/>
            <person name="Dodds P.N."/>
            <person name="Schein J.E."/>
            <person name="Zhong S."/>
            <person name="Hamelin R.C."/>
            <person name="Grigoriev I.V."/>
            <person name="Szabo L.J."/>
            <person name="Martin F."/>
        </authorList>
    </citation>
    <scope>NUCLEOTIDE SEQUENCE [LARGE SCALE GENOMIC DNA]</scope>
    <source>
        <strain evidence="4">98AG31 / pathotype 3-4-7</strain>
    </source>
</reference>
<dbReference type="KEGG" id="mlr:MELLADRAFT_123534"/>
<accession>F4S7J2</accession>
<evidence type="ECO:0000313" key="4">
    <source>
        <dbReference type="Proteomes" id="UP000001072"/>
    </source>
</evidence>
<feature type="region of interest" description="Disordered" evidence="1">
    <location>
        <begin position="77"/>
        <end position="104"/>
    </location>
</feature>
<dbReference type="Proteomes" id="UP000001072">
    <property type="component" value="Unassembled WGS sequence"/>
</dbReference>
<organism evidence="4">
    <name type="scientific">Melampsora larici-populina (strain 98AG31 / pathotype 3-4-7)</name>
    <name type="common">Poplar leaf rust fungus</name>
    <dbReference type="NCBI Taxonomy" id="747676"/>
    <lineage>
        <taxon>Eukaryota</taxon>
        <taxon>Fungi</taxon>
        <taxon>Dikarya</taxon>
        <taxon>Basidiomycota</taxon>
        <taxon>Pucciniomycotina</taxon>
        <taxon>Pucciniomycetes</taxon>
        <taxon>Pucciniales</taxon>
        <taxon>Melampsoraceae</taxon>
        <taxon>Melampsora</taxon>
    </lineage>
</organism>
<dbReference type="OrthoDB" id="2515171at2759"/>
<dbReference type="VEuPathDB" id="FungiDB:MELLADRAFT_123534"/>
<name>F4S7J2_MELLP</name>
<dbReference type="HOGENOM" id="CLU_2184553_0_0_1"/>
<evidence type="ECO:0000256" key="1">
    <source>
        <dbReference type="SAM" id="MobiDB-lite"/>
    </source>
</evidence>
<dbReference type="VEuPathDB" id="FungiDB:MELLADRAFT_123533"/>
<dbReference type="KEGG" id="mlr:MELLADRAFT_123533"/>
<dbReference type="EMBL" id="GL883195">
    <property type="protein sequence ID" value="EGF97871.1"/>
    <property type="molecule type" value="Genomic_DNA"/>
</dbReference>
<evidence type="ECO:0000313" key="2">
    <source>
        <dbReference type="EMBL" id="EGF97871.1"/>
    </source>
</evidence>
<reference evidence="3" key="2">
    <citation type="submission" date="2011-04" db="EMBL/GenBank/DDBJ databases">
        <title>Obligate Biotrophy Features Unraveled by the Genomic Analysis of the Rust Fungi, Melampsora larici-populina and Puccinia graminis f. sp. tritici.</title>
        <authorList>
            <consortium name="US DOE Joint Genome Institute (JGI-PGF)"/>
            <person name="Duplessis S."/>
            <person name="Cuomo C."/>
            <person name="Lin Y.-C."/>
            <person name="Aerts A."/>
            <person name="Tisserant E."/>
            <person name="Veneault-Fourrey C."/>
            <person name="Joly D."/>
            <person name="Hacquard S."/>
            <person name="Amselem J."/>
            <person name="Cantarel B."/>
            <person name="Readman C."/>
            <person name="Coutinho P."/>
            <person name="Feau N."/>
            <person name="Field M."/>
            <person name="Frey P."/>
            <person name="Gelhaye E."/>
            <person name="Goldberg J."/>
            <person name="Grabherr M."/>
            <person name="Kodira C."/>
            <person name="Kohler A."/>
            <person name="Kues U."/>
            <person name="Lindquist E."/>
            <person name="Lucas S."/>
            <person name="Mago R."/>
            <person name="Mauceli E."/>
            <person name="Morin E."/>
            <person name="Murat C."/>
            <person name="Pangilinan J."/>
            <person name="Park R."/>
            <person name="Pearson M."/>
            <person name="Quesneville H."/>
            <person name="Rouhier N."/>
            <person name="Sakthikumar S."/>
            <person name="Salamov A."/>
            <person name="Schmutz J."/>
            <person name="Selles B."/>
            <person name="Shapiro H."/>
            <person name="Tangay P."/>
            <person name="Tuskan G."/>
            <person name="Henrissat B."/>
            <person name="Van de Peer Y."/>
            <person name="Rouze P."/>
            <person name="Schein J."/>
            <person name="Ellis J."/>
            <person name="Dodds P."/>
            <person name="Zhong S."/>
            <person name="Hamelin R."/>
            <person name="Grigoriev I."/>
            <person name="Szabo L."/>
            <person name="Martin F."/>
        </authorList>
    </citation>
    <scope>NUCLEOTIDE SEQUENCE</scope>
    <source>
        <strain evidence="3">98AG31</strain>
    </source>
</reference>
<dbReference type="GeneID" id="18926385"/>
<keyword evidence="4" id="KW-1185">Reference proteome</keyword>
<dbReference type="EMBL" id="GL883160">
    <property type="protein sequence ID" value="EGF99384.1"/>
    <property type="molecule type" value="Genomic_DNA"/>
</dbReference>
<dbReference type="RefSeq" id="XP_007417399.1">
    <property type="nucleotide sequence ID" value="XM_007417337.1"/>
</dbReference>
<proteinExistence type="predicted"/>
<dbReference type="GeneID" id="18926384"/>